<keyword evidence="4" id="KW-0479">Metal-binding</keyword>
<proteinExistence type="inferred from homology"/>
<name>W6K4Q0_9MICO</name>
<evidence type="ECO:0000256" key="4">
    <source>
        <dbReference type="ARBA" id="ARBA00022723"/>
    </source>
</evidence>
<dbReference type="EMBL" id="CAJA01000494">
    <property type="protein sequence ID" value="CCH75399.1"/>
    <property type="molecule type" value="Genomic_DNA"/>
</dbReference>
<evidence type="ECO:0000313" key="12">
    <source>
        <dbReference type="Proteomes" id="UP000035763"/>
    </source>
</evidence>
<gene>
    <name evidence="11" type="ORF">BN11_680005</name>
</gene>
<evidence type="ECO:0000256" key="6">
    <source>
        <dbReference type="ARBA" id="ARBA00022837"/>
    </source>
</evidence>
<comment type="subcellular location">
    <subcellularLocation>
        <location evidence="2">Secreted</location>
    </subcellularLocation>
</comment>
<dbReference type="PANTHER" id="PTHR40088">
    <property type="entry name" value="PECTATE LYASE (EUROFUNG)"/>
    <property type="match status" value="1"/>
</dbReference>
<dbReference type="Proteomes" id="UP000035763">
    <property type="component" value="Unassembled WGS sequence"/>
</dbReference>
<evidence type="ECO:0000256" key="5">
    <source>
        <dbReference type="ARBA" id="ARBA00022729"/>
    </source>
</evidence>
<keyword evidence="12" id="KW-1185">Reference proteome</keyword>
<evidence type="ECO:0000256" key="3">
    <source>
        <dbReference type="ARBA" id="ARBA00022525"/>
    </source>
</evidence>
<evidence type="ECO:0000313" key="11">
    <source>
        <dbReference type="EMBL" id="CCH75399.1"/>
    </source>
</evidence>
<feature type="domain" description="DUF1565" evidence="10">
    <location>
        <begin position="38"/>
        <end position="78"/>
    </location>
</feature>
<comment type="similarity">
    <text evidence="8">Belongs to the polysaccharide lyase 9 family.</text>
</comment>
<dbReference type="SUPFAM" id="SSF51126">
    <property type="entry name" value="Pectin lyase-like"/>
    <property type="match status" value="1"/>
</dbReference>
<comment type="cofactor">
    <cofactor evidence="1">
        <name>Ca(2+)</name>
        <dbReference type="ChEBI" id="CHEBI:29108"/>
    </cofactor>
</comment>
<evidence type="ECO:0000259" key="10">
    <source>
        <dbReference type="Pfam" id="PF07602"/>
    </source>
</evidence>
<keyword evidence="5 9" id="KW-0732">Signal</keyword>
<sequence>MKRSMISATAIVALAGAFVPAGAAQSASAAGQAIHVAVGGSDRASGTSQAPLATIQAAVDAAVPGTVIKVHAGTYKGEVKIRKSGTPTAPITLTNAGDGEVVVTSDQAPDSCTSHQPSMRRTIKITGGASDWTIRGLTIVHGLLILGEKSTAAFNWHATKVKERNWADRRKVPGRGQRDPSSTHRVIPYLQGVTGARSMASADRIRLYGNKIRSRGIHASLSNYGVIQGNVISDIICGSGPGVWVMTFSDHWTIADNDISRLSAASTEHYMHEGIRLGTASNYNYVARNSVHDLPGDGRAYNTDVDSSYNLFQFNRANKVAIGFNEQMAGWGNTWEYNAVTNFRVFGYGLRLKDAKLPLPSMDTSTNGVIMRCNRAFKPVGKAKSLGVGAVMNARLNTNAFTTIWFSPASQTYWSRFDNRWNGSTQLPDKDVTPSYCG</sequence>
<evidence type="ECO:0000256" key="9">
    <source>
        <dbReference type="SAM" id="SignalP"/>
    </source>
</evidence>
<keyword evidence="6" id="KW-0106">Calcium</keyword>
<dbReference type="InterPro" id="IPR011050">
    <property type="entry name" value="Pectin_lyase_fold/virulence"/>
</dbReference>
<evidence type="ECO:0000256" key="7">
    <source>
        <dbReference type="ARBA" id="ARBA00023239"/>
    </source>
</evidence>
<dbReference type="InterPro" id="IPR012334">
    <property type="entry name" value="Pectin_lyas_fold"/>
</dbReference>
<evidence type="ECO:0000256" key="1">
    <source>
        <dbReference type="ARBA" id="ARBA00001913"/>
    </source>
</evidence>
<accession>W6K4Q0</accession>
<dbReference type="GO" id="GO:0016837">
    <property type="term" value="F:carbon-oxygen lyase activity, acting on polysaccharides"/>
    <property type="evidence" value="ECO:0007669"/>
    <property type="project" value="TreeGrafter"/>
</dbReference>
<comment type="caution">
    <text evidence="11">The sequence shown here is derived from an EMBL/GenBank/DDBJ whole genome shotgun (WGS) entry which is preliminary data.</text>
</comment>
<dbReference type="GO" id="GO:0046872">
    <property type="term" value="F:metal ion binding"/>
    <property type="evidence" value="ECO:0007669"/>
    <property type="project" value="UniProtKB-KW"/>
</dbReference>
<dbReference type="RefSeq" id="WP_048695856.1">
    <property type="nucleotide sequence ID" value="NZ_HG764815.1"/>
</dbReference>
<keyword evidence="3" id="KW-0964">Secreted</keyword>
<reference evidence="11 12" key="1">
    <citation type="journal article" date="2013" name="ISME J.">
        <title>A metabolic model for members of the genus Tetrasphaera involved in enhanced biological phosphorus removal.</title>
        <authorList>
            <person name="Kristiansen R."/>
            <person name="Nguyen H.T.T."/>
            <person name="Saunders A.M."/>
            <person name="Nielsen J.L."/>
            <person name="Wimmer R."/>
            <person name="Le V.Q."/>
            <person name="McIlroy S.J."/>
            <person name="Petrovski S."/>
            <person name="Seviour R.J."/>
            <person name="Calteau A."/>
            <person name="Nielsen K.L."/>
            <person name="Nielsen P.H."/>
        </authorList>
    </citation>
    <scope>NUCLEOTIDE SEQUENCE [LARGE SCALE GENOMIC DNA]</scope>
    <source>
        <strain evidence="11 12">Ben110</strain>
    </source>
</reference>
<protein>
    <recommendedName>
        <fullName evidence="10">DUF1565 domain-containing protein</fullName>
    </recommendedName>
</protein>
<evidence type="ECO:0000256" key="2">
    <source>
        <dbReference type="ARBA" id="ARBA00004613"/>
    </source>
</evidence>
<dbReference type="Pfam" id="PF07602">
    <property type="entry name" value="DUF1565"/>
    <property type="match status" value="1"/>
</dbReference>
<dbReference type="PANTHER" id="PTHR40088:SF1">
    <property type="entry name" value="PECTATE LYASE PEL9"/>
    <property type="match status" value="1"/>
</dbReference>
<dbReference type="AlphaFoldDB" id="W6K4Q0"/>
<evidence type="ECO:0000256" key="8">
    <source>
        <dbReference type="ARBA" id="ARBA00038263"/>
    </source>
</evidence>
<dbReference type="InterPro" id="IPR011459">
    <property type="entry name" value="DUF1565"/>
</dbReference>
<feature type="chain" id="PRO_5039530892" description="DUF1565 domain-containing protein" evidence="9">
    <location>
        <begin position="24"/>
        <end position="438"/>
    </location>
</feature>
<dbReference type="STRING" id="1193182.BN11_680005"/>
<dbReference type="InterPro" id="IPR052052">
    <property type="entry name" value="Polysaccharide_Lyase_9"/>
</dbReference>
<dbReference type="Gene3D" id="2.160.20.10">
    <property type="entry name" value="Single-stranded right-handed beta-helix, Pectin lyase-like"/>
    <property type="match status" value="1"/>
</dbReference>
<dbReference type="OrthoDB" id="4839456at2"/>
<keyword evidence="7" id="KW-0456">Lyase</keyword>
<feature type="signal peptide" evidence="9">
    <location>
        <begin position="1"/>
        <end position="23"/>
    </location>
</feature>
<organism evidence="11 12">
    <name type="scientific">Nostocoides australiense Ben110</name>
    <dbReference type="NCBI Taxonomy" id="1193182"/>
    <lineage>
        <taxon>Bacteria</taxon>
        <taxon>Bacillati</taxon>
        <taxon>Actinomycetota</taxon>
        <taxon>Actinomycetes</taxon>
        <taxon>Micrococcales</taxon>
        <taxon>Intrasporangiaceae</taxon>
        <taxon>Nostocoides</taxon>
    </lineage>
</organism>
<dbReference type="GO" id="GO:0005576">
    <property type="term" value="C:extracellular region"/>
    <property type="evidence" value="ECO:0007669"/>
    <property type="project" value="UniProtKB-SubCell"/>
</dbReference>